<dbReference type="CDD" id="cd03136">
    <property type="entry name" value="GATase1_AraC_ArgR_like"/>
    <property type="match status" value="1"/>
</dbReference>
<dbReference type="InterPro" id="IPR009057">
    <property type="entry name" value="Homeodomain-like_sf"/>
</dbReference>
<accession>A0ABT8XBI4</accession>
<keyword evidence="2" id="KW-0238">DNA-binding</keyword>
<dbReference type="SUPFAM" id="SSF46689">
    <property type="entry name" value="Homeodomain-like"/>
    <property type="match status" value="2"/>
</dbReference>
<reference evidence="5" key="1">
    <citation type="submission" date="2022-04" db="EMBL/GenBank/DDBJ databases">
        <title>Shinella lacus sp. nov., a novel member of the genus Shinella from water.</title>
        <authorList>
            <person name="Deng Y."/>
        </authorList>
    </citation>
    <scope>NUCLEOTIDE SEQUENCE</scope>
    <source>
        <strain evidence="5">JCM 31239</strain>
    </source>
</reference>
<dbReference type="SUPFAM" id="SSF52317">
    <property type="entry name" value="Class I glutamine amidotransferase-like"/>
    <property type="match status" value="1"/>
</dbReference>
<dbReference type="InterPro" id="IPR018060">
    <property type="entry name" value="HTH_AraC"/>
</dbReference>
<gene>
    <name evidence="5" type="ORF">GB928_007215</name>
</gene>
<proteinExistence type="predicted"/>
<keyword evidence="3" id="KW-0804">Transcription</keyword>
<dbReference type="PRINTS" id="PR00032">
    <property type="entry name" value="HTHARAC"/>
</dbReference>
<feature type="domain" description="HTH araC/xylS-type" evidence="4">
    <location>
        <begin position="221"/>
        <end position="319"/>
    </location>
</feature>
<evidence type="ECO:0000256" key="3">
    <source>
        <dbReference type="ARBA" id="ARBA00023163"/>
    </source>
</evidence>
<dbReference type="PANTHER" id="PTHR43280:SF28">
    <property type="entry name" value="HTH-TYPE TRANSCRIPTIONAL ACTIVATOR RHAS"/>
    <property type="match status" value="1"/>
</dbReference>
<dbReference type="Gene3D" id="3.40.50.880">
    <property type="match status" value="1"/>
</dbReference>
<dbReference type="Proteomes" id="UP001177080">
    <property type="component" value="Unassembled WGS sequence"/>
</dbReference>
<dbReference type="InterPro" id="IPR018062">
    <property type="entry name" value="HTH_AraC-typ_CS"/>
</dbReference>
<dbReference type="SMART" id="SM00342">
    <property type="entry name" value="HTH_ARAC"/>
    <property type="match status" value="1"/>
</dbReference>
<evidence type="ECO:0000259" key="4">
    <source>
        <dbReference type="PROSITE" id="PS01124"/>
    </source>
</evidence>
<dbReference type="PROSITE" id="PS00041">
    <property type="entry name" value="HTH_ARAC_FAMILY_1"/>
    <property type="match status" value="1"/>
</dbReference>
<dbReference type="PROSITE" id="PS01124">
    <property type="entry name" value="HTH_ARAC_FAMILY_2"/>
    <property type="match status" value="1"/>
</dbReference>
<dbReference type="InterPro" id="IPR029062">
    <property type="entry name" value="Class_I_gatase-like"/>
</dbReference>
<evidence type="ECO:0000256" key="1">
    <source>
        <dbReference type="ARBA" id="ARBA00023015"/>
    </source>
</evidence>
<evidence type="ECO:0000313" key="6">
    <source>
        <dbReference type="Proteomes" id="UP001177080"/>
    </source>
</evidence>
<sequence length="339" mass="37411">MHNDKVRPVYFFLTEDFSLLALTSSMTALRTANKILQRDFYSLQLVSENGGMIVSDCGVPVQTQAVDGGKIDDWNPALIALVVGSRSDMNANRKALAWARRALVKGSELAGIGQGALWLAEMGLLQGKRCAVHWERLPAATERFPDVTMCRAYHNSEGSIHTCAGQAASFDLFLQIISSDFDQSLAEQVSEAVLHCGPRGSLDQQPFSRERGLRRIASPLVPIVMYMEQNISEPLCLTEISKLAGLSRRQIERVFVKHLGETPMRHFCRLRMERAASLLINTALPIMEIAIAVGFTSHSHFARLYKNLYGCTPAETRAMAVAEGRPIGKNRPISVQLAA</sequence>
<comment type="caution">
    <text evidence="5">The sequence shown here is derived from an EMBL/GenBank/DDBJ whole genome shotgun (WGS) entry which is preliminary data.</text>
</comment>
<dbReference type="InterPro" id="IPR020449">
    <property type="entry name" value="Tscrpt_reg_AraC-type_HTH"/>
</dbReference>
<evidence type="ECO:0000313" key="5">
    <source>
        <dbReference type="EMBL" id="MDO6120968.1"/>
    </source>
</evidence>
<evidence type="ECO:0000256" key="2">
    <source>
        <dbReference type="ARBA" id="ARBA00023125"/>
    </source>
</evidence>
<dbReference type="RefSeq" id="WP_244761603.1">
    <property type="nucleotide sequence ID" value="NZ_JALJCJ010000004.1"/>
</dbReference>
<dbReference type="PANTHER" id="PTHR43280">
    <property type="entry name" value="ARAC-FAMILY TRANSCRIPTIONAL REGULATOR"/>
    <property type="match status" value="1"/>
</dbReference>
<dbReference type="Pfam" id="PF01965">
    <property type="entry name" value="DJ-1_PfpI"/>
    <property type="match status" value="1"/>
</dbReference>
<dbReference type="InterPro" id="IPR002818">
    <property type="entry name" value="DJ-1/PfpI"/>
</dbReference>
<keyword evidence="1" id="KW-0805">Transcription regulation</keyword>
<protein>
    <submittedName>
        <fullName evidence="5">Helix-turn-helix domain-containing protein</fullName>
    </submittedName>
</protein>
<dbReference type="EMBL" id="WHSC02000002">
    <property type="protein sequence ID" value="MDO6120968.1"/>
    <property type="molecule type" value="Genomic_DNA"/>
</dbReference>
<keyword evidence="6" id="KW-1185">Reference proteome</keyword>
<name>A0ABT8XBI4_9HYPH</name>
<organism evidence="5 6">
    <name type="scientific">Shinella curvata</name>
    <dbReference type="NCBI Taxonomy" id="1817964"/>
    <lineage>
        <taxon>Bacteria</taxon>
        <taxon>Pseudomonadati</taxon>
        <taxon>Pseudomonadota</taxon>
        <taxon>Alphaproteobacteria</taxon>
        <taxon>Hyphomicrobiales</taxon>
        <taxon>Rhizobiaceae</taxon>
        <taxon>Shinella</taxon>
    </lineage>
</organism>
<dbReference type="Pfam" id="PF12833">
    <property type="entry name" value="HTH_18"/>
    <property type="match status" value="1"/>
</dbReference>
<dbReference type="Gene3D" id="1.10.10.60">
    <property type="entry name" value="Homeodomain-like"/>
    <property type="match status" value="2"/>
</dbReference>